<gene>
    <name evidence="1" type="ORF">BDM02DRAFT_3153589</name>
</gene>
<name>A0ACB6ZSD6_THEGA</name>
<comment type="caution">
    <text evidence="1">The sequence shown here is derived from an EMBL/GenBank/DDBJ whole genome shotgun (WGS) entry which is preliminary data.</text>
</comment>
<accession>A0ACB6ZSD6</accession>
<reference evidence="1" key="2">
    <citation type="journal article" date="2020" name="Nat. Commun.">
        <title>Large-scale genome sequencing of mycorrhizal fungi provides insights into the early evolution of symbiotic traits.</title>
        <authorList>
            <person name="Miyauchi S."/>
            <person name="Kiss E."/>
            <person name="Kuo A."/>
            <person name="Drula E."/>
            <person name="Kohler A."/>
            <person name="Sanchez-Garcia M."/>
            <person name="Morin E."/>
            <person name="Andreopoulos B."/>
            <person name="Barry K.W."/>
            <person name="Bonito G."/>
            <person name="Buee M."/>
            <person name="Carver A."/>
            <person name="Chen C."/>
            <person name="Cichocki N."/>
            <person name="Clum A."/>
            <person name="Culley D."/>
            <person name="Crous P.W."/>
            <person name="Fauchery L."/>
            <person name="Girlanda M."/>
            <person name="Hayes R.D."/>
            <person name="Keri Z."/>
            <person name="LaButti K."/>
            <person name="Lipzen A."/>
            <person name="Lombard V."/>
            <person name="Magnuson J."/>
            <person name="Maillard F."/>
            <person name="Murat C."/>
            <person name="Nolan M."/>
            <person name="Ohm R.A."/>
            <person name="Pangilinan J."/>
            <person name="Pereira M.F."/>
            <person name="Perotto S."/>
            <person name="Peter M."/>
            <person name="Pfister S."/>
            <person name="Riley R."/>
            <person name="Sitrit Y."/>
            <person name="Stielow J.B."/>
            <person name="Szollosi G."/>
            <person name="Zifcakova L."/>
            <person name="Stursova M."/>
            <person name="Spatafora J.W."/>
            <person name="Tedersoo L."/>
            <person name="Vaario L.M."/>
            <person name="Yamada A."/>
            <person name="Yan M."/>
            <person name="Wang P."/>
            <person name="Xu J."/>
            <person name="Bruns T."/>
            <person name="Baldrian P."/>
            <person name="Vilgalys R."/>
            <person name="Dunand C."/>
            <person name="Henrissat B."/>
            <person name="Grigoriev I.V."/>
            <person name="Hibbett D."/>
            <person name="Nagy L.G."/>
            <person name="Martin F.M."/>
        </authorList>
    </citation>
    <scope>NUCLEOTIDE SEQUENCE</scope>
    <source>
        <strain evidence="1">P2</strain>
    </source>
</reference>
<sequence>MAAPNPRDAQDDVKSTRSDADVKQDIGVTRIEALYRVFGSGKGKAPIWLFYASIGLISYAYSLSSNTVSNFFSFATSAFGKHSILGTVEVAIYVLGAIAKPFIAKLSDTTSRPTAYLVSLLFYVLGFIVVASAQNVNALAAGELLYTIGNTGIELVTDILVADISPLKWRGFMTALPASPYIVNAFISGYIVDGFGEDGWRWGYGIFAIIMPTVMAPALMVLFWADIKAKKLGVLSIAASSYEGRVEGKGERLTWWQLARNWWVQIDAVGLILLGVGWALVLLPFTLYKRAEGGWGNDSVIAMFVVGGVLLAFFVIYEMKWAENPLMPLRVLNRTFLCCVTIDVFYFLSGNLRSTFFSSWVYVIKDWPTQNWVFFNNTTTVGLCVFGLLAGAIQRATHRYKYLQIFGLGVRIVALGLTFYARGKNATDVALVWTQILISLGGAFSVVGSRVATQASVPHQDMATVIALLALWTRIGGAIGSAVATAIWNERMPKNLNKYLSDKLSAAEILKIFGSIRIARTTPPEIRAGVIKAYDDTMYVMYLPALILCFVPFIAAFFTKNFFLGDTHNVVENKKTTRTQTAAVDGQVPGINGRVEGD</sequence>
<reference evidence="1" key="1">
    <citation type="submission" date="2019-10" db="EMBL/GenBank/DDBJ databases">
        <authorList>
            <consortium name="DOE Joint Genome Institute"/>
            <person name="Kuo A."/>
            <person name="Miyauchi S."/>
            <person name="Kiss E."/>
            <person name="Drula E."/>
            <person name="Kohler A."/>
            <person name="Sanchez-Garcia M."/>
            <person name="Andreopoulos B."/>
            <person name="Barry K.W."/>
            <person name="Bonito G."/>
            <person name="Buee M."/>
            <person name="Carver A."/>
            <person name="Chen C."/>
            <person name="Cichocki N."/>
            <person name="Clum A."/>
            <person name="Culley D."/>
            <person name="Crous P.W."/>
            <person name="Fauchery L."/>
            <person name="Girlanda M."/>
            <person name="Hayes R."/>
            <person name="Keri Z."/>
            <person name="Labutti K."/>
            <person name="Lipzen A."/>
            <person name="Lombard V."/>
            <person name="Magnuson J."/>
            <person name="Maillard F."/>
            <person name="Morin E."/>
            <person name="Murat C."/>
            <person name="Nolan M."/>
            <person name="Ohm R."/>
            <person name="Pangilinan J."/>
            <person name="Pereira M."/>
            <person name="Perotto S."/>
            <person name="Peter M."/>
            <person name="Riley R."/>
            <person name="Sitrit Y."/>
            <person name="Stielow B."/>
            <person name="Szollosi G."/>
            <person name="Zifcakova L."/>
            <person name="Stursova M."/>
            <person name="Spatafora J.W."/>
            <person name="Tedersoo L."/>
            <person name="Vaario L.-M."/>
            <person name="Yamada A."/>
            <person name="Yan M."/>
            <person name="Wang P."/>
            <person name="Xu J."/>
            <person name="Bruns T."/>
            <person name="Baldrian P."/>
            <person name="Vilgalys R."/>
            <person name="Henrissat B."/>
            <person name="Grigoriev I.V."/>
            <person name="Hibbett D."/>
            <person name="Nagy L.G."/>
            <person name="Martin F.M."/>
        </authorList>
    </citation>
    <scope>NUCLEOTIDE SEQUENCE</scope>
    <source>
        <strain evidence="1">P2</strain>
    </source>
</reference>
<evidence type="ECO:0000313" key="2">
    <source>
        <dbReference type="Proteomes" id="UP000886501"/>
    </source>
</evidence>
<dbReference type="EMBL" id="MU117967">
    <property type="protein sequence ID" value="KAF9652775.1"/>
    <property type="molecule type" value="Genomic_DNA"/>
</dbReference>
<proteinExistence type="predicted"/>
<keyword evidence="2" id="KW-1185">Reference proteome</keyword>
<protein>
    <submittedName>
        <fullName evidence="1">MFS general substrate transporter</fullName>
    </submittedName>
</protein>
<organism evidence="1 2">
    <name type="scientific">Thelephora ganbajun</name>
    <name type="common">Ganba fungus</name>
    <dbReference type="NCBI Taxonomy" id="370292"/>
    <lineage>
        <taxon>Eukaryota</taxon>
        <taxon>Fungi</taxon>
        <taxon>Dikarya</taxon>
        <taxon>Basidiomycota</taxon>
        <taxon>Agaricomycotina</taxon>
        <taxon>Agaricomycetes</taxon>
        <taxon>Thelephorales</taxon>
        <taxon>Thelephoraceae</taxon>
        <taxon>Thelephora</taxon>
    </lineage>
</organism>
<evidence type="ECO:0000313" key="1">
    <source>
        <dbReference type="EMBL" id="KAF9652775.1"/>
    </source>
</evidence>
<dbReference type="Proteomes" id="UP000886501">
    <property type="component" value="Unassembled WGS sequence"/>
</dbReference>